<protein>
    <recommendedName>
        <fullName evidence="7">Peptidoglycan hydrolase-like protein with peptidoglycan-binding domain</fullName>
    </recommendedName>
</protein>
<feature type="domain" description="Peptidoglycan binding-like" evidence="3">
    <location>
        <begin position="308"/>
        <end position="345"/>
    </location>
</feature>
<evidence type="ECO:0008006" key="7">
    <source>
        <dbReference type="Google" id="ProtNLM"/>
    </source>
</evidence>
<gene>
    <name evidence="5" type="ORF">MOPEL_073_00950</name>
</gene>
<dbReference type="eggNOG" id="COG3409">
    <property type="taxonomic scope" value="Bacteria"/>
</dbReference>
<dbReference type="SUPFAM" id="SSF47090">
    <property type="entry name" value="PGBD-like"/>
    <property type="match status" value="3"/>
</dbReference>
<feature type="domain" description="Peptidoglycan binding-like" evidence="3">
    <location>
        <begin position="490"/>
        <end position="525"/>
    </location>
</feature>
<dbReference type="Proteomes" id="UP000004367">
    <property type="component" value="Unassembled WGS sequence"/>
</dbReference>
<feature type="domain" description="ARB-07466-like C-terminal" evidence="4">
    <location>
        <begin position="122"/>
        <end position="226"/>
    </location>
</feature>
<keyword evidence="2" id="KW-0732">Signal</keyword>
<keyword evidence="6" id="KW-1185">Reference proteome</keyword>
<feature type="region of interest" description="Disordered" evidence="1">
    <location>
        <begin position="31"/>
        <end position="75"/>
    </location>
</feature>
<evidence type="ECO:0000259" key="4">
    <source>
        <dbReference type="Pfam" id="PF26571"/>
    </source>
</evidence>
<evidence type="ECO:0000256" key="1">
    <source>
        <dbReference type="SAM" id="MobiDB-lite"/>
    </source>
</evidence>
<dbReference type="InterPro" id="IPR036366">
    <property type="entry name" value="PGBDSf"/>
</dbReference>
<dbReference type="STRING" id="1089455.MOPEL_073_00950"/>
<dbReference type="InterPro" id="IPR036365">
    <property type="entry name" value="PGBD-like_sf"/>
</dbReference>
<feature type="chain" id="PRO_5003598629" description="Peptidoglycan hydrolase-like protein with peptidoglycan-binding domain" evidence="2">
    <location>
        <begin position="32"/>
        <end position="532"/>
    </location>
</feature>
<dbReference type="Pfam" id="PF26571">
    <property type="entry name" value="VldE"/>
    <property type="match status" value="1"/>
</dbReference>
<dbReference type="OrthoDB" id="5181100at2"/>
<dbReference type="EMBL" id="BAFE01000052">
    <property type="protein sequence ID" value="GAB48454.1"/>
    <property type="molecule type" value="Genomic_DNA"/>
</dbReference>
<dbReference type="InterPro" id="IPR002477">
    <property type="entry name" value="Peptidoglycan-bd-like"/>
</dbReference>
<feature type="signal peptide" evidence="2">
    <location>
        <begin position="1"/>
        <end position="31"/>
    </location>
</feature>
<sequence>MTASTTTPRRALATCLAGLTLLGVAAPTATAAGEGDRATAPASGVSSTEGAPADTLAGGHAPAAGDDHTSGSVVLRGPSEGVRAVVLGARLPAPAPTRALPSTLDARPRYQAGVSCDPVDRPGTTALGRLLVDTYGTGVFGVSRFCDGSQSEHHEGRAVDWMLSANDPTQKAVAESFLAWLTANSGERARRLGVQYVIWNRTMWRAYAPERGFAPYSGPNPHTDHIHLSLTWDGAMGRTSWWSGQVVHTQDVGTCRVYAGQPAPIYAGRRTTPCPSSLPAAPASPFPNVAIGSRDRANVARGQQALGITADGVFGRGTQQSVLAYQRSRGLPTSGVLDKATWNRLVPGGTTTSAPAPAPAPTPAPTSGRSDGVTTTRPRPTATAVLPASIVRPLAPWKKTVLRAGSTGSAVKALQRTLGLRLTGRMDAPTTAAVKRLQTRWALRPTGAVDLRTWNRAELTRYPWLGYTTTTWRRGASGPGVVALQKVLRVRADGSFGPATERAVRAIQARYGLPTTGVVDAATWRGITQQAR</sequence>
<name>H5URU6_9MICO</name>
<feature type="region of interest" description="Disordered" evidence="1">
    <location>
        <begin position="345"/>
        <end position="381"/>
    </location>
</feature>
<dbReference type="AlphaFoldDB" id="H5URU6"/>
<organism evidence="5 6">
    <name type="scientific">Mobilicoccus pelagius NBRC 104925</name>
    <dbReference type="NCBI Taxonomy" id="1089455"/>
    <lineage>
        <taxon>Bacteria</taxon>
        <taxon>Bacillati</taxon>
        <taxon>Actinomycetota</taxon>
        <taxon>Actinomycetes</taxon>
        <taxon>Micrococcales</taxon>
        <taxon>Dermatophilaceae</taxon>
        <taxon>Mobilicoccus</taxon>
    </lineage>
</organism>
<feature type="compositionally biased region" description="Low complexity" evidence="1">
    <location>
        <begin position="365"/>
        <end position="381"/>
    </location>
</feature>
<dbReference type="InterPro" id="IPR058593">
    <property type="entry name" value="ARB_07466-like_C"/>
</dbReference>
<proteinExistence type="predicted"/>
<accession>H5URU6</accession>
<reference evidence="5 6" key="1">
    <citation type="submission" date="2012-02" db="EMBL/GenBank/DDBJ databases">
        <title>Whole genome shotgun sequence of Mobilicoccus pelagius NBRC 104925.</title>
        <authorList>
            <person name="Yoshida Y."/>
            <person name="Hosoyama A."/>
            <person name="Tsuchikane K."/>
            <person name="Katsumata H."/>
            <person name="Yamazaki S."/>
            <person name="Fujita N."/>
        </authorList>
    </citation>
    <scope>NUCLEOTIDE SEQUENCE [LARGE SCALE GENOMIC DNA]</scope>
    <source>
        <strain evidence="5 6">NBRC 104925</strain>
    </source>
</reference>
<dbReference type="RefSeq" id="WP_009482352.1">
    <property type="nucleotide sequence ID" value="NZ_BAFE01000052.1"/>
</dbReference>
<evidence type="ECO:0000313" key="6">
    <source>
        <dbReference type="Proteomes" id="UP000004367"/>
    </source>
</evidence>
<dbReference type="Pfam" id="PF01471">
    <property type="entry name" value="PG_binding_1"/>
    <property type="match status" value="2"/>
</dbReference>
<evidence type="ECO:0000313" key="5">
    <source>
        <dbReference type="EMBL" id="GAB48454.1"/>
    </source>
</evidence>
<evidence type="ECO:0000259" key="3">
    <source>
        <dbReference type="Pfam" id="PF01471"/>
    </source>
</evidence>
<comment type="caution">
    <text evidence="5">The sequence shown here is derived from an EMBL/GenBank/DDBJ whole genome shotgun (WGS) entry which is preliminary data.</text>
</comment>
<evidence type="ECO:0000256" key="2">
    <source>
        <dbReference type="SAM" id="SignalP"/>
    </source>
</evidence>
<dbReference type="Gene3D" id="1.10.101.10">
    <property type="entry name" value="PGBD-like superfamily/PGBD"/>
    <property type="match status" value="3"/>
</dbReference>